<dbReference type="HAMAP" id="MF_00756">
    <property type="entry name" value="RNase_P_3"/>
    <property type="match status" value="1"/>
</dbReference>
<comment type="subcellular location">
    <subcellularLocation>
        <location evidence="6">Cytoplasm</location>
    </subcellularLocation>
</comment>
<comment type="catalytic activity">
    <reaction evidence="6">
        <text>Endonucleolytic cleavage of RNA, removing 5'-extranucleotides from tRNA precursor.</text>
        <dbReference type="EC" id="3.1.26.5"/>
    </reaction>
</comment>
<evidence type="ECO:0000256" key="5">
    <source>
        <dbReference type="ARBA" id="ARBA00022801"/>
    </source>
</evidence>
<protein>
    <recommendedName>
        <fullName evidence="6">Ribonuclease P protein component 3</fullName>
        <shortName evidence="6">RNase P component 3</shortName>
        <ecNumber evidence="6">3.1.26.5</ecNumber>
    </recommendedName>
    <alternativeName>
        <fullName evidence="6">Rpp30</fullName>
    </alternativeName>
</protein>
<keyword evidence="3 6" id="KW-0540">Nuclease</keyword>
<evidence type="ECO:0000256" key="1">
    <source>
        <dbReference type="ARBA" id="ARBA00022490"/>
    </source>
</evidence>
<dbReference type="RefSeq" id="WP_256531178.1">
    <property type="nucleotide sequence ID" value="NZ_CP101824.1"/>
</dbReference>
<dbReference type="AlphaFoldDB" id="A0ABD5NN46"/>
<keyword evidence="4 6" id="KW-0255">Endonuclease</keyword>
<dbReference type="Pfam" id="PF01876">
    <property type="entry name" value="RNase_P_p30"/>
    <property type="match status" value="1"/>
</dbReference>
<comment type="function">
    <text evidence="6">Part of ribonuclease P, a protein complex that generates mature tRNA molecules by cleaving their 5'-ends.</text>
</comment>
<dbReference type="Proteomes" id="UP001595846">
    <property type="component" value="Unassembled WGS sequence"/>
</dbReference>
<proteinExistence type="inferred from homology"/>
<dbReference type="EC" id="3.1.26.5" evidence="6"/>
<evidence type="ECO:0000256" key="6">
    <source>
        <dbReference type="HAMAP-Rule" id="MF_00756"/>
    </source>
</evidence>
<dbReference type="GeneID" id="73903899"/>
<keyword evidence="8" id="KW-1185">Reference proteome</keyword>
<evidence type="ECO:0000256" key="4">
    <source>
        <dbReference type="ARBA" id="ARBA00022759"/>
    </source>
</evidence>
<reference evidence="7 8" key="1">
    <citation type="journal article" date="2019" name="Int. J. Syst. Evol. Microbiol.">
        <title>The Global Catalogue of Microorganisms (GCM) 10K type strain sequencing project: providing services to taxonomists for standard genome sequencing and annotation.</title>
        <authorList>
            <consortium name="The Broad Institute Genomics Platform"/>
            <consortium name="The Broad Institute Genome Sequencing Center for Infectious Disease"/>
            <person name="Wu L."/>
            <person name="Ma J."/>
        </authorList>
    </citation>
    <scope>NUCLEOTIDE SEQUENCE [LARGE SCALE GENOMIC DNA]</scope>
    <source>
        <strain evidence="7 8">IBRC-M 10256</strain>
    </source>
</reference>
<dbReference type="GO" id="GO:0030677">
    <property type="term" value="C:ribonuclease P complex"/>
    <property type="evidence" value="ECO:0007669"/>
    <property type="project" value="UniProtKB-UniRule"/>
</dbReference>
<keyword evidence="2 6" id="KW-0819">tRNA processing</keyword>
<dbReference type="GO" id="GO:0004526">
    <property type="term" value="F:ribonuclease P activity"/>
    <property type="evidence" value="ECO:0007669"/>
    <property type="project" value="UniProtKB-UniRule"/>
</dbReference>
<dbReference type="InterPro" id="IPR016195">
    <property type="entry name" value="Pol/histidinol_Pase-like"/>
</dbReference>
<dbReference type="Gene3D" id="3.20.20.140">
    <property type="entry name" value="Metal-dependent hydrolases"/>
    <property type="match status" value="1"/>
</dbReference>
<evidence type="ECO:0000256" key="3">
    <source>
        <dbReference type="ARBA" id="ARBA00022722"/>
    </source>
</evidence>
<gene>
    <name evidence="6" type="primary">rnp3</name>
    <name evidence="7" type="ORF">ACFOUR_08875</name>
</gene>
<dbReference type="EMBL" id="JBHSAQ010000003">
    <property type="protein sequence ID" value="MFC3958477.1"/>
    <property type="molecule type" value="Genomic_DNA"/>
</dbReference>
<organism evidence="7 8">
    <name type="scientific">Halovivax cerinus</name>
    <dbReference type="NCBI Taxonomy" id="1487865"/>
    <lineage>
        <taxon>Archaea</taxon>
        <taxon>Methanobacteriati</taxon>
        <taxon>Methanobacteriota</taxon>
        <taxon>Stenosarchaea group</taxon>
        <taxon>Halobacteria</taxon>
        <taxon>Halobacteriales</taxon>
        <taxon>Natrialbaceae</taxon>
        <taxon>Halovivax</taxon>
    </lineage>
</organism>
<sequence>MYDAVTVDRERTSLELVADRAESYGFDGIVVRNADSVDALDGVDVGDSIDLVDGATVRSADPHRAGGAVGNARSEHTMVIVEGGSPSINRFAVETVAVDVLSRPMADDGDVNHVLVKAAVDNGVRIEFDLDGVLRRTGGRRVRTIQSLRKLHELVTYYDAPYVVSAGATSHLELRAPRELCAVADQLGISAAWLRDGLAEWGRLAARNRHVRSGSFIEPGVERGRYEADR</sequence>
<name>A0ABD5NN46_9EURY</name>
<dbReference type="InterPro" id="IPR002738">
    <property type="entry name" value="RNase_P_p30"/>
</dbReference>
<dbReference type="GO" id="GO:0001682">
    <property type="term" value="P:tRNA 5'-leader removal"/>
    <property type="evidence" value="ECO:0007669"/>
    <property type="project" value="UniProtKB-UniRule"/>
</dbReference>
<evidence type="ECO:0000313" key="7">
    <source>
        <dbReference type="EMBL" id="MFC3958477.1"/>
    </source>
</evidence>
<keyword evidence="1 6" id="KW-0963">Cytoplasm</keyword>
<comment type="similarity">
    <text evidence="6">Belongs to the eukaryotic/archaeal RNase P protein component 3 family.</text>
</comment>
<dbReference type="InterPro" id="IPR023539">
    <property type="entry name" value="RNase_P_comp-3_arc"/>
</dbReference>
<evidence type="ECO:0000313" key="8">
    <source>
        <dbReference type="Proteomes" id="UP001595846"/>
    </source>
</evidence>
<dbReference type="GO" id="GO:0005737">
    <property type="term" value="C:cytoplasm"/>
    <property type="evidence" value="ECO:0007669"/>
    <property type="project" value="UniProtKB-SubCell"/>
</dbReference>
<comment type="subunit">
    <text evidence="6">Consists of a catalytic RNA component and at least 4-5 protein subunits.</text>
</comment>
<evidence type="ECO:0000256" key="2">
    <source>
        <dbReference type="ARBA" id="ARBA00022694"/>
    </source>
</evidence>
<dbReference type="SUPFAM" id="SSF89550">
    <property type="entry name" value="PHP domain-like"/>
    <property type="match status" value="1"/>
</dbReference>
<comment type="caution">
    <text evidence="7">The sequence shown here is derived from an EMBL/GenBank/DDBJ whole genome shotgun (WGS) entry which is preliminary data.</text>
</comment>
<keyword evidence="5 6" id="KW-0378">Hydrolase</keyword>
<accession>A0ABD5NN46</accession>